<feature type="compositionally biased region" description="Basic and acidic residues" evidence="1">
    <location>
        <begin position="191"/>
        <end position="206"/>
    </location>
</feature>
<sequence>DPWVYHWDDSSNAFEAQPGVSEFGPDILTDNVTLLFEVRPYHKTVTRGWTSTFRRSDIDLYTLYRYLDTTMQAQGYSIDEVKIRGTGTSLFPKEFDTLDRPIDADLDCDEDMSSNALLLSRMSPEDIPNPYRCDWTRRNTGVAADRKAPFRSGEHPDATKRVHCHFMLYVTPLPSLTGQDSGCGWTSSWGVRKEERERERERERQGAEGGGEEDGEGETVLASMDLGVSLRVSKRDSATRPRGMPSMSSMSSRAGGGSGKGTAPADTPQPRASVDVTDLVRLAQMLHTHME</sequence>
<dbReference type="EMBL" id="BDIP01003721">
    <property type="protein sequence ID" value="GIQ88045.1"/>
    <property type="molecule type" value="Genomic_DNA"/>
</dbReference>
<feature type="region of interest" description="Disordered" evidence="1">
    <location>
        <begin position="180"/>
        <end position="275"/>
    </location>
</feature>
<evidence type="ECO:0000313" key="2">
    <source>
        <dbReference type="EMBL" id="GIQ88045.1"/>
    </source>
</evidence>
<evidence type="ECO:0000313" key="3">
    <source>
        <dbReference type="Proteomes" id="UP000265618"/>
    </source>
</evidence>
<proteinExistence type="predicted"/>
<evidence type="ECO:0000256" key="1">
    <source>
        <dbReference type="SAM" id="MobiDB-lite"/>
    </source>
</evidence>
<accession>A0A9K3D5E9</accession>
<keyword evidence="3" id="KW-1185">Reference proteome</keyword>
<dbReference type="AlphaFoldDB" id="A0A9K3D5E9"/>
<reference evidence="2 3" key="1">
    <citation type="journal article" date="2018" name="PLoS ONE">
        <title>The draft genome of Kipferlia bialata reveals reductive genome evolution in fornicate parasites.</title>
        <authorList>
            <person name="Tanifuji G."/>
            <person name="Takabayashi S."/>
            <person name="Kume K."/>
            <person name="Takagi M."/>
            <person name="Nakayama T."/>
            <person name="Kamikawa R."/>
            <person name="Inagaki Y."/>
            <person name="Hashimoto T."/>
        </authorList>
    </citation>
    <scope>NUCLEOTIDE SEQUENCE [LARGE SCALE GENOMIC DNA]</scope>
    <source>
        <strain evidence="2">NY0173</strain>
    </source>
</reference>
<feature type="compositionally biased region" description="Polar residues" evidence="1">
    <location>
        <begin position="180"/>
        <end position="189"/>
    </location>
</feature>
<feature type="non-terminal residue" evidence="2">
    <location>
        <position position="1"/>
    </location>
</feature>
<protein>
    <submittedName>
        <fullName evidence="2">Uncharacterized protein</fullName>
    </submittedName>
</protein>
<gene>
    <name evidence="2" type="ORF">KIPB_010208</name>
</gene>
<comment type="caution">
    <text evidence="2">The sequence shown here is derived from an EMBL/GenBank/DDBJ whole genome shotgun (WGS) entry which is preliminary data.</text>
</comment>
<dbReference type="Proteomes" id="UP000265618">
    <property type="component" value="Unassembled WGS sequence"/>
</dbReference>
<feature type="compositionally biased region" description="Low complexity" evidence="1">
    <location>
        <begin position="240"/>
        <end position="253"/>
    </location>
</feature>
<organism evidence="2 3">
    <name type="scientific">Kipferlia bialata</name>
    <dbReference type="NCBI Taxonomy" id="797122"/>
    <lineage>
        <taxon>Eukaryota</taxon>
        <taxon>Metamonada</taxon>
        <taxon>Carpediemonas-like organisms</taxon>
        <taxon>Kipferlia</taxon>
    </lineage>
</organism>
<name>A0A9K3D5E9_9EUKA</name>